<dbReference type="GO" id="GO:0006508">
    <property type="term" value="P:proteolysis"/>
    <property type="evidence" value="ECO:0007669"/>
    <property type="project" value="UniProtKB-KW"/>
</dbReference>
<keyword evidence="2 8" id="KW-0645">Protease</keyword>
<evidence type="ECO:0000256" key="4">
    <source>
        <dbReference type="ARBA" id="ARBA00022801"/>
    </source>
</evidence>
<evidence type="ECO:0000313" key="11">
    <source>
        <dbReference type="Proteomes" id="UP000436016"/>
    </source>
</evidence>
<dbReference type="SUPFAM" id="SSF143081">
    <property type="entry name" value="BB1717-like"/>
    <property type="match status" value="1"/>
</dbReference>
<reference evidence="10 11" key="1">
    <citation type="submission" date="2019-12" db="EMBL/GenBank/DDBJ databases">
        <title>Strain KN286 was isolated from seawater, which was collected from Caroline Seamount in the tropical western Pacific.</title>
        <authorList>
            <person name="Wang Q."/>
        </authorList>
    </citation>
    <scope>NUCLEOTIDE SEQUENCE [LARGE SCALE GENOMIC DNA]</scope>
    <source>
        <strain evidence="10 11">KN286</strain>
    </source>
</reference>
<keyword evidence="6" id="KW-0238">DNA-binding</keyword>
<dbReference type="GO" id="GO:0008233">
    <property type="term" value="F:peptidase activity"/>
    <property type="evidence" value="ECO:0007669"/>
    <property type="project" value="UniProtKB-KW"/>
</dbReference>
<keyword evidence="7" id="KW-0456">Lyase</keyword>
<dbReference type="InterPro" id="IPR036590">
    <property type="entry name" value="SRAP-like"/>
</dbReference>
<feature type="region of interest" description="Disordered" evidence="9">
    <location>
        <begin position="213"/>
        <end position="233"/>
    </location>
</feature>
<dbReference type="Proteomes" id="UP000436016">
    <property type="component" value="Unassembled WGS sequence"/>
</dbReference>
<dbReference type="EC" id="3.4.-.-" evidence="8"/>
<keyword evidence="3" id="KW-0227">DNA damage</keyword>
<evidence type="ECO:0000256" key="5">
    <source>
        <dbReference type="ARBA" id="ARBA00023124"/>
    </source>
</evidence>
<dbReference type="RefSeq" id="WP_160853842.1">
    <property type="nucleotide sequence ID" value="NZ_WUWG01000003.1"/>
</dbReference>
<evidence type="ECO:0000256" key="6">
    <source>
        <dbReference type="ARBA" id="ARBA00023125"/>
    </source>
</evidence>
<name>A0A6B0TRQ7_9RHOB</name>
<evidence type="ECO:0000256" key="1">
    <source>
        <dbReference type="ARBA" id="ARBA00008136"/>
    </source>
</evidence>
<organism evidence="10 11">
    <name type="scientific">Oceanomicrobium pacificus</name>
    <dbReference type="NCBI Taxonomy" id="2692916"/>
    <lineage>
        <taxon>Bacteria</taxon>
        <taxon>Pseudomonadati</taxon>
        <taxon>Pseudomonadota</taxon>
        <taxon>Alphaproteobacteria</taxon>
        <taxon>Rhodobacterales</taxon>
        <taxon>Paracoccaceae</taxon>
        <taxon>Oceanomicrobium</taxon>
    </lineage>
</organism>
<proteinExistence type="inferred from homology"/>
<dbReference type="GO" id="GO:0106300">
    <property type="term" value="P:protein-DNA covalent cross-linking repair"/>
    <property type="evidence" value="ECO:0007669"/>
    <property type="project" value="InterPro"/>
</dbReference>
<dbReference type="PANTHER" id="PTHR13604:SF0">
    <property type="entry name" value="ABASIC SITE PROCESSING PROTEIN HMCES"/>
    <property type="match status" value="1"/>
</dbReference>
<gene>
    <name evidence="10" type="ORF">GSH16_08055</name>
</gene>
<keyword evidence="11" id="KW-1185">Reference proteome</keyword>
<evidence type="ECO:0000256" key="7">
    <source>
        <dbReference type="ARBA" id="ARBA00023239"/>
    </source>
</evidence>
<sequence length="233" mass="25351">MCGRFAMTLPVDAMAGLFDAVPDPVAAEIPVPRYNVSPTQTIPVVTGDADAGRRIEPLRWGFIPHWYKTKSDGPLLINARAETLAEKPAFRKSARSRRCIIPASGFYEWKRAGDGGKQPFYMRDAQAPLLAMAGIWRDWTDAEGQVTRSCAIVTCAANKAMADLHHRMPVLLAASDYGLWLGEEGHGAARLMVPAPEDQLLFEEADRALNGARVDRPFTSSQAAAETAGRAEG</sequence>
<evidence type="ECO:0000256" key="2">
    <source>
        <dbReference type="ARBA" id="ARBA00022670"/>
    </source>
</evidence>
<keyword evidence="5" id="KW-0190">Covalent protein-DNA linkage</keyword>
<evidence type="ECO:0000313" key="10">
    <source>
        <dbReference type="EMBL" id="MXU65399.1"/>
    </source>
</evidence>
<comment type="similarity">
    <text evidence="1 8">Belongs to the SOS response-associated peptidase family.</text>
</comment>
<dbReference type="Pfam" id="PF02586">
    <property type="entry name" value="SRAP"/>
    <property type="match status" value="1"/>
</dbReference>
<dbReference type="PANTHER" id="PTHR13604">
    <property type="entry name" value="DC12-RELATED"/>
    <property type="match status" value="1"/>
</dbReference>
<dbReference type="Gene3D" id="3.90.1680.10">
    <property type="entry name" value="SOS response associated peptidase-like"/>
    <property type="match status" value="1"/>
</dbReference>
<evidence type="ECO:0000256" key="8">
    <source>
        <dbReference type="RuleBase" id="RU364100"/>
    </source>
</evidence>
<dbReference type="GO" id="GO:0016829">
    <property type="term" value="F:lyase activity"/>
    <property type="evidence" value="ECO:0007669"/>
    <property type="project" value="UniProtKB-KW"/>
</dbReference>
<protein>
    <recommendedName>
        <fullName evidence="8">Abasic site processing protein</fullName>
        <ecNumber evidence="8">3.4.-.-</ecNumber>
    </recommendedName>
</protein>
<accession>A0A6B0TRQ7</accession>
<evidence type="ECO:0000256" key="3">
    <source>
        <dbReference type="ARBA" id="ARBA00022763"/>
    </source>
</evidence>
<comment type="caution">
    <text evidence="10">The sequence shown here is derived from an EMBL/GenBank/DDBJ whole genome shotgun (WGS) entry which is preliminary data.</text>
</comment>
<dbReference type="EMBL" id="WUWG01000003">
    <property type="protein sequence ID" value="MXU65399.1"/>
    <property type="molecule type" value="Genomic_DNA"/>
</dbReference>
<keyword evidence="4 8" id="KW-0378">Hydrolase</keyword>
<dbReference type="AlphaFoldDB" id="A0A6B0TRQ7"/>
<dbReference type="GO" id="GO:0003697">
    <property type="term" value="F:single-stranded DNA binding"/>
    <property type="evidence" value="ECO:0007669"/>
    <property type="project" value="InterPro"/>
</dbReference>
<dbReference type="InterPro" id="IPR003738">
    <property type="entry name" value="SRAP"/>
</dbReference>
<evidence type="ECO:0000256" key="9">
    <source>
        <dbReference type="SAM" id="MobiDB-lite"/>
    </source>
</evidence>